<accession>A0A345ZR16</accession>
<dbReference type="GO" id="GO:0006303">
    <property type="term" value="P:double-strand break repair via nonhomologous end joining"/>
    <property type="evidence" value="ECO:0007669"/>
    <property type="project" value="UniProtKB-UniRule"/>
</dbReference>
<dbReference type="PANTHER" id="PTHR41251:SF1">
    <property type="entry name" value="NON-HOMOLOGOUS END JOINING PROTEIN KU"/>
    <property type="match status" value="1"/>
</dbReference>
<dbReference type="GO" id="GO:0003690">
    <property type="term" value="F:double-stranded DNA binding"/>
    <property type="evidence" value="ECO:0007669"/>
    <property type="project" value="UniProtKB-UniRule"/>
</dbReference>
<dbReference type="PIRSF" id="PIRSF006493">
    <property type="entry name" value="Prok_Ku"/>
    <property type="match status" value="1"/>
</dbReference>
<evidence type="ECO:0000313" key="6">
    <source>
        <dbReference type="Proteomes" id="UP000254889"/>
    </source>
</evidence>
<dbReference type="InterPro" id="IPR009187">
    <property type="entry name" value="Prok_Ku"/>
</dbReference>
<dbReference type="AlphaFoldDB" id="A0A345ZR16"/>
<dbReference type="Gene3D" id="2.40.290.10">
    <property type="match status" value="1"/>
</dbReference>
<dbReference type="Pfam" id="PF02735">
    <property type="entry name" value="Ku"/>
    <property type="match status" value="1"/>
</dbReference>
<name>A0A345ZR16_9HYPH</name>
<keyword evidence="6" id="KW-1185">Reference proteome</keyword>
<organism evidence="5 6">
    <name type="scientific">Pseudolabrys taiwanensis</name>
    <dbReference type="NCBI Taxonomy" id="331696"/>
    <lineage>
        <taxon>Bacteria</taxon>
        <taxon>Pseudomonadati</taxon>
        <taxon>Pseudomonadota</taxon>
        <taxon>Alphaproteobacteria</taxon>
        <taxon>Hyphomicrobiales</taxon>
        <taxon>Xanthobacteraceae</taxon>
        <taxon>Pseudolabrys</taxon>
    </lineage>
</organism>
<dbReference type="SUPFAM" id="SSF100939">
    <property type="entry name" value="SPOC domain-like"/>
    <property type="match status" value="1"/>
</dbReference>
<dbReference type="CDD" id="cd00789">
    <property type="entry name" value="KU_like"/>
    <property type="match status" value="1"/>
</dbReference>
<feature type="region of interest" description="Disordered" evidence="3">
    <location>
        <begin position="250"/>
        <end position="282"/>
    </location>
</feature>
<dbReference type="InterPro" id="IPR016194">
    <property type="entry name" value="SPOC-like_C_dom_sf"/>
</dbReference>
<dbReference type="InterPro" id="IPR006164">
    <property type="entry name" value="DNA_bd_Ku70/Ku80"/>
</dbReference>
<keyword evidence="1 2" id="KW-0238">DNA-binding</keyword>
<dbReference type="RefSeq" id="WP_115687977.1">
    <property type="nucleotide sequence ID" value="NZ_CP031417.1"/>
</dbReference>
<evidence type="ECO:0000259" key="4">
    <source>
        <dbReference type="SMART" id="SM00559"/>
    </source>
</evidence>
<gene>
    <name evidence="2" type="primary">ku</name>
    <name evidence="5" type="ORF">DW352_01825</name>
</gene>
<dbReference type="EMBL" id="CP031417">
    <property type="protein sequence ID" value="AXK79363.1"/>
    <property type="molecule type" value="Genomic_DNA"/>
</dbReference>
<dbReference type="GO" id="GO:0006310">
    <property type="term" value="P:DNA recombination"/>
    <property type="evidence" value="ECO:0007669"/>
    <property type="project" value="UniProtKB-KW"/>
</dbReference>
<dbReference type="NCBIfam" id="TIGR02772">
    <property type="entry name" value="Ku_bact"/>
    <property type="match status" value="1"/>
</dbReference>
<dbReference type="KEGG" id="ptaw:DW352_01825"/>
<comment type="similarity">
    <text evidence="2">Belongs to the prokaryotic Ku family.</text>
</comment>
<evidence type="ECO:0000256" key="1">
    <source>
        <dbReference type="ARBA" id="ARBA00023125"/>
    </source>
</evidence>
<dbReference type="PANTHER" id="PTHR41251">
    <property type="entry name" value="NON-HOMOLOGOUS END JOINING PROTEIN KU"/>
    <property type="match status" value="1"/>
</dbReference>
<sequence length="282" mass="31975">MAPRPTWKGFLKLSLVSCSVALYPATSTTERVHFHIFNRKTGNRIRNDVVDVETDEAVPAENRVKGYEFAKGEYLLMEDDELDNVALESTHSIDIAEFVPVEEIDRIYLDESFYLVPEGDVAQEAFAVIREAMRKENLAALAKLVVYRRERLLLLQPRGKGLLATALRYNTEVRDEKDYFDAIPNVKVPADMLKLATHILESKQGRFDPGRFEDRYEQALHELIDAKRAGKKPPVVAAPTPTNVINLMDALRRSAGGKSPKTRQRQQTKAKRPARKKARKAS</sequence>
<evidence type="ECO:0000256" key="2">
    <source>
        <dbReference type="HAMAP-Rule" id="MF_01875"/>
    </source>
</evidence>
<dbReference type="OrthoDB" id="9780854at2"/>
<evidence type="ECO:0000313" key="5">
    <source>
        <dbReference type="EMBL" id="AXK79363.1"/>
    </source>
</evidence>
<dbReference type="SMART" id="SM00559">
    <property type="entry name" value="Ku78"/>
    <property type="match status" value="1"/>
</dbReference>
<comment type="subunit">
    <text evidence="2">Homodimer. Interacts with LigD.</text>
</comment>
<keyword evidence="2" id="KW-0233">DNA recombination</keyword>
<feature type="compositionally biased region" description="Basic residues" evidence="3">
    <location>
        <begin position="260"/>
        <end position="282"/>
    </location>
</feature>
<comment type="function">
    <text evidence="2">With LigD forms a non-homologous end joining (NHEJ) DNA repair enzyme, which repairs dsDNA breaks with reduced fidelity. Binds linear dsDNA with 5'- and 3'- overhangs but not closed circular dsDNA nor ssDNA. Recruits and stimulates the ligase activity of LigD.</text>
</comment>
<feature type="domain" description="Ku" evidence="4">
    <location>
        <begin position="55"/>
        <end position="188"/>
    </location>
</feature>
<keyword evidence="2" id="KW-0234">DNA repair</keyword>
<evidence type="ECO:0000256" key="3">
    <source>
        <dbReference type="SAM" id="MobiDB-lite"/>
    </source>
</evidence>
<keyword evidence="2" id="KW-0227">DNA damage</keyword>
<proteinExistence type="inferred from homology"/>
<protein>
    <recommendedName>
        <fullName evidence="2">Non-homologous end joining protein Ku</fullName>
    </recommendedName>
</protein>
<dbReference type="Proteomes" id="UP000254889">
    <property type="component" value="Chromosome"/>
</dbReference>
<dbReference type="HAMAP" id="MF_01875">
    <property type="entry name" value="Prokaryotic_Ku"/>
    <property type="match status" value="1"/>
</dbReference>
<reference evidence="5 6" key="1">
    <citation type="submission" date="2018-07" db="EMBL/GenBank/DDBJ databases">
        <authorList>
            <person name="Quirk P.G."/>
            <person name="Krulwich T.A."/>
        </authorList>
    </citation>
    <scope>NUCLEOTIDE SEQUENCE [LARGE SCALE GENOMIC DNA]</scope>
    <source>
        <strain evidence="5 6">CC-BB4</strain>
    </source>
</reference>